<dbReference type="SMART" id="SM00494">
    <property type="entry name" value="ChtBD2"/>
    <property type="match status" value="1"/>
</dbReference>
<dbReference type="GO" id="GO:0008061">
    <property type="term" value="F:chitin binding"/>
    <property type="evidence" value="ECO:0007669"/>
    <property type="project" value="UniProtKB-KW"/>
</dbReference>
<reference evidence="7" key="1">
    <citation type="submission" date="2022-03" db="EMBL/GenBank/DDBJ databases">
        <authorList>
            <person name="Martin C."/>
        </authorList>
    </citation>
    <scope>NUCLEOTIDE SEQUENCE</scope>
</reference>
<dbReference type="InterPro" id="IPR050314">
    <property type="entry name" value="Glycosyl_Hydrlase_18"/>
</dbReference>
<dbReference type="Proteomes" id="UP000749559">
    <property type="component" value="Unassembled WGS sequence"/>
</dbReference>
<evidence type="ECO:0000313" key="8">
    <source>
        <dbReference type="Proteomes" id="UP000749559"/>
    </source>
</evidence>
<dbReference type="PROSITE" id="PS51910">
    <property type="entry name" value="GH18_2"/>
    <property type="match status" value="1"/>
</dbReference>
<dbReference type="PANTHER" id="PTHR11177">
    <property type="entry name" value="CHITINASE"/>
    <property type="match status" value="1"/>
</dbReference>
<dbReference type="GO" id="GO:0005576">
    <property type="term" value="C:extracellular region"/>
    <property type="evidence" value="ECO:0007669"/>
    <property type="project" value="InterPro"/>
</dbReference>
<organism evidence="7 8">
    <name type="scientific">Owenia fusiformis</name>
    <name type="common">Polychaete worm</name>
    <dbReference type="NCBI Taxonomy" id="6347"/>
    <lineage>
        <taxon>Eukaryota</taxon>
        <taxon>Metazoa</taxon>
        <taxon>Spiralia</taxon>
        <taxon>Lophotrochozoa</taxon>
        <taxon>Annelida</taxon>
        <taxon>Polychaeta</taxon>
        <taxon>Sedentaria</taxon>
        <taxon>Canalipalpata</taxon>
        <taxon>Sabellida</taxon>
        <taxon>Oweniida</taxon>
        <taxon>Oweniidae</taxon>
        <taxon>Owenia</taxon>
    </lineage>
</organism>
<accession>A0A8J1XYY5</accession>
<dbReference type="Pfam" id="PF01607">
    <property type="entry name" value="CBM_14"/>
    <property type="match status" value="1"/>
</dbReference>
<dbReference type="PROSITE" id="PS01095">
    <property type="entry name" value="GH18_1"/>
    <property type="match status" value="1"/>
</dbReference>
<evidence type="ECO:0000256" key="3">
    <source>
        <dbReference type="ARBA" id="ARBA00022729"/>
    </source>
</evidence>
<dbReference type="GO" id="GO:0006032">
    <property type="term" value="P:chitin catabolic process"/>
    <property type="evidence" value="ECO:0007669"/>
    <property type="project" value="TreeGrafter"/>
</dbReference>
<evidence type="ECO:0000256" key="1">
    <source>
        <dbReference type="ARBA" id="ARBA00009121"/>
    </source>
</evidence>
<gene>
    <name evidence="7" type="ORF">OFUS_LOCUS19422</name>
</gene>
<dbReference type="SUPFAM" id="SSF51445">
    <property type="entry name" value="(Trans)glycosidases"/>
    <property type="match status" value="1"/>
</dbReference>
<comment type="caution">
    <text evidence="7">The sequence shown here is derived from an EMBL/GenBank/DDBJ whole genome shotgun (WGS) entry which is preliminary data.</text>
</comment>
<proteinExistence type="inferred from homology"/>
<dbReference type="Gene3D" id="2.170.140.10">
    <property type="entry name" value="Chitin binding domain"/>
    <property type="match status" value="1"/>
</dbReference>
<evidence type="ECO:0000256" key="5">
    <source>
        <dbReference type="ARBA" id="ARBA00023157"/>
    </source>
</evidence>
<dbReference type="SMART" id="SM00636">
    <property type="entry name" value="Glyco_18"/>
    <property type="match status" value="1"/>
</dbReference>
<dbReference type="SUPFAM" id="SSF57625">
    <property type="entry name" value="Invertebrate chitin-binding proteins"/>
    <property type="match status" value="1"/>
</dbReference>
<dbReference type="FunFam" id="3.20.20.80:FF:000007">
    <property type="entry name" value="Acidic mammalian chitinase"/>
    <property type="match status" value="1"/>
</dbReference>
<dbReference type="InterPro" id="IPR002557">
    <property type="entry name" value="Chitin-bd_dom"/>
</dbReference>
<keyword evidence="5" id="KW-1015">Disulfide bond</keyword>
<keyword evidence="8" id="KW-1185">Reference proteome</keyword>
<dbReference type="InterPro" id="IPR001223">
    <property type="entry name" value="Glyco_hydro18_cat"/>
</dbReference>
<dbReference type="Pfam" id="PF00704">
    <property type="entry name" value="Glyco_hydro_18"/>
    <property type="match status" value="1"/>
</dbReference>
<dbReference type="InterPro" id="IPR029070">
    <property type="entry name" value="Chitinase_insertion_sf"/>
</dbReference>
<dbReference type="Gene3D" id="3.10.50.10">
    <property type="match status" value="1"/>
</dbReference>
<dbReference type="InterPro" id="IPR017853">
    <property type="entry name" value="GH"/>
</dbReference>
<dbReference type="InterPro" id="IPR036508">
    <property type="entry name" value="Chitin-bd_dom_sf"/>
</dbReference>
<dbReference type="InterPro" id="IPR011583">
    <property type="entry name" value="Chitinase_II/V-like_cat"/>
</dbReference>
<evidence type="ECO:0000313" key="7">
    <source>
        <dbReference type="EMBL" id="CAH1794779.1"/>
    </source>
</evidence>
<dbReference type="SUPFAM" id="SSF54556">
    <property type="entry name" value="Chitinase insertion domain"/>
    <property type="match status" value="1"/>
</dbReference>
<dbReference type="InterPro" id="IPR001579">
    <property type="entry name" value="Glyco_hydro_18_chit_AS"/>
</dbReference>
<dbReference type="PROSITE" id="PS50940">
    <property type="entry name" value="CHIT_BIND_II"/>
    <property type="match status" value="1"/>
</dbReference>
<dbReference type="Gene3D" id="3.20.20.80">
    <property type="entry name" value="Glycosidases"/>
    <property type="match status" value="1"/>
</dbReference>
<sequence length="520" mass="56539">MRFCVIFAVLVATFLQTVTPASFNKRRSNDVTSYKRVCYHTNWSQYRNDPAKFFPDDIDPFLCTHLVYSFATMEGNQLVAYEWNDESEEWAKGNYEKFNDLKLQNPELKTLIAVGGWNFGTERMTAMLATPENRAEFVTTSIDFIRARNFDGLDLDFEYPGSRGSPAEDKQRFTLLCQELRAAFNQEGLDTGRDPLLLTAAVAAGHKATIDAGYEIALIAQELDFINLMSYDLHGAWENVTGHNSPLYSRPGESVEEAQLNIQWVTEYWLAGGCPANKLIIGLASYGRTFTLEDPAVFGYGAPAKGAGEAGTYTREAGFAAFHEICTKLNDGSAQRVWSPDHQVPFARFAGGSGTMDQWIGYDDTESASVKANWIIANGYGGGMTWALDLDDFNNQCGGGNYPITNAWVNILGGPAPTPATPATTVATTTTGAPTTTTIATTTTSDPLATTTTADPNATTTAASIESFCIGLADGTYSHPTDCSMYVQCAGETAYEMNCSAGTCYSPTIQGCDFCDNVTC</sequence>
<dbReference type="OrthoDB" id="76388at2759"/>
<evidence type="ECO:0000256" key="2">
    <source>
        <dbReference type="ARBA" id="ARBA00022669"/>
    </source>
</evidence>
<name>A0A8J1XYY5_OWEFU</name>
<dbReference type="GO" id="GO:0004568">
    <property type="term" value="F:chitinase activity"/>
    <property type="evidence" value="ECO:0007669"/>
    <property type="project" value="TreeGrafter"/>
</dbReference>
<dbReference type="EMBL" id="CAIIXF020000009">
    <property type="protein sequence ID" value="CAH1794779.1"/>
    <property type="molecule type" value="Genomic_DNA"/>
</dbReference>
<dbReference type="FunFam" id="3.10.50.10:FF:000001">
    <property type="entry name" value="Chitinase 3-like 1"/>
    <property type="match status" value="1"/>
</dbReference>
<keyword evidence="2" id="KW-0147">Chitin-binding</keyword>
<keyword evidence="4" id="KW-0378">Hydrolase</keyword>
<dbReference type="PANTHER" id="PTHR11177:SF317">
    <property type="entry name" value="CHITINASE 12-RELATED"/>
    <property type="match status" value="1"/>
</dbReference>
<dbReference type="AlphaFoldDB" id="A0A8J1XYY5"/>
<dbReference type="GO" id="GO:0005975">
    <property type="term" value="P:carbohydrate metabolic process"/>
    <property type="evidence" value="ECO:0007669"/>
    <property type="project" value="InterPro"/>
</dbReference>
<protein>
    <submittedName>
        <fullName evidence="7">Uncharacterized protein</fullName>
    </submittedName>
</protein>
<keyword evidence="3" id="KW-0732">Signal</keyword>
<evidence type="ECO:0000256" key="4">
    <source>
        <dbReference type="ARBA" id="ARBA00022801"/>
    </source>
</evidence>
<keyword evidence="6" id="KW-0326">Glycosidase</keyword>
<comment type="similarity">
    <text evidence="1">Belongs to the glycosyl hydrolase 18 family. Chitinase class II subfamily.</text>
</comment>
<dbReference type="CDD" id="cd02872">
    <property type="entry name" value="GH18_chitolectin_chitotriosidase"/>
    <property type="match status" value="1"/>
</dbReference>
<evidence type="ECO:0000256" key="6">
    <source>
        <dbReference type="ARBA" id="ARBA00023295"/>
    </source>
</evidence>